<comment type="caution">
    <text evidence="2">The sequence shown here is derived from an EMBL/GenBank/DDBJ whole genome shotgun (WGS) entry which is preliminary data.</text>
</comment>
<dbReference type="Gene3D" id="2.30.110.10">
    <property type="entry name" value="Electron Transport, Fmn-binding Protein, Chain A"/>
    <property type="match status" value="1"/>
</dbReference>
<evidence type="ECO:0000256" key="1">
    <source>
        <dbReference type="ARBA" id="ARBA00023002"/>
    </source>
</evidence>
<dbReference type="GO" id="GO:0070967">
    <property type="term" value="F:coenzyme F420 binding"/>
    <property type="evidence" value="ECO:0007669"/>
    <property type="project" value="TreeGrafter"/>
</dbReference>
<keyword evidence="3" id="KW-1185">Reference proteome</keyword>
<evidence type="ECO:0000313" key="3">
    <source>
        <dbReference type="Proteomes" id="UP000253318"/>
    </source>
</evidence>
<evidence type="ECO:0000313" key="2">
    <source>
        <dbReference type="EMBL" id="RCV55971.1"/>
    </source>
</evidence>
<reference evidence="2 3" key="1">
    <citation type="submission" date="2018-04" db="EMBL/GenBank/DDBJ databases">
        <title>Novel actinobacteria from marine sediment.</title>
        <authorList>
            <person name="Ng Z.Y."/>
            <person name="Tan G.Y.A."/>
        </authorList>
    </citation>
    <scope>NUCLEOTIDE SEQUENCE [LARGE SCALE GENOMIC DNA]</scope>
    <source>
        <strain evidence="2 3">TPS81</strain>
    </source>
</reference>
<dbReference type="GO" id="GO:0005829">
    <property type="term" value="C:cytosol"/>
    <property type="evidence" value="ECO:0007669"/>
    <property type="project" value="TreeGrafter"/>
</dbReference>
<dbReference type="RefSeq" id="WP_114396506.1">
    <property type="nucleotide sequence ID" value="NZ_QEIM01000011.1"/>
</dbReference>
<accession>A0A368T2N9</accession>
<name>A0A368T2N9_9ACTN</name>
<dbReference type="PANTHER" id="PTHR35176">
    <property type="entry name" value="HEME OXYGENASE HI_0854-RELATED"/>
    <property type="match status" value="1"/>
</dbReference>
<organism evidence="2 3">
    <name type="scientific">Marinitenerispora sediminis</name>
    <dbReference type="NCBI Taxonomy" id="1931232"/>
    <lineage>
        <taxon>Bacteria</taxon>
        <taxon>Bacillati</taxon>
        <taxon>Actinomycetota</taxon>
        <taxon>Actinomycetes</taxon>
        <taxon>Streptosporangiales</taxon>
        <taxon>Nocardiopsidaceae</taxon>
        <taxon>Marinitenerispora</taxon>
    </lineage>
</organism>
<dbReference type="PANTHER" id="PTHR35176:SF6">
    <property type="entry name" value="HEME OXYGENASE HI_0854-RELATED"/>
    <property type="match status" value="1"/>
</dbReference>
<sequence>MTSWQTFADEQPELAAAVHARFTAEKHHVLATLRSDGSPRVSGTEVDFRAGHLLLGSMPGAVKARDLQRDGRFALHANPGDGSNVAGIGDAKLSGRAIEVTDPDELERHRTPGTPPGPFHLFRLLLEDVVVTSVENDEYLVVRLWKPGQGVRRIQRK</sequence>
<dbReference type="AlphaFoldDB" id="A0A368T2N9"/>
<keyword evidence="1" id="KW-0560">Oxidoreductase</keyword>
<protein>
    <submittedName>
        <fullName evidence="2">Pyridoxamine 5'-phosphate oxidase</fullName>
    </submittedName>
</protein>
<dbReference type="OrthoDB" id="5115613at2"/>
<gene>
    <name evidence="2" type="ORF">DEF24_17235</name>
</gene>
<proteinExistence type="predicted"/>
<dbReference type="GO" id="GO:0016627">
    <property type="term" value="F:oxidoreductase activity, acting on the CH-CH group of donors"/>
    <property type="evidence" value="ECO:0007669"/>
    <property type="project" value="TreeGrafter"/>
</dbReference>
<dbReference type="Proteomes" id="UP000253318">
    <property type="component" value="Unassembled WGS sequence"/>
</dbReference>
<dbReference type="InterPro" id="IPR052019">
    <property type="entry name" value="F420H2_bilvrd_red/Heme_oxyg"/>
</dbReference>
<dbReference type="SUPFAM" id="SSF50475">
    <property type="entry name" value="FMN-binding split barrel"/>
    <property type="match status" value="1"/>
</dbReference>
<dbReference type="InterPro" id="IPR012349">
    <property type="entry name" value="Split_barrel_FMN-bd"/>
</dbReference>
<dbReference type="EMBL" id="QEIN01000137">
    <property type="protein sequence ID" value="RCV55971.1"/>
    <property type="molecule type" value="Genomic_DNA"/>
</dbReference>